<dbReference type="Proteomes" id="UP000001296">
    <property type="component" value="Chromosome"/>
</dbReference>
<comment type="catalytic activity">
    <reaction evidence="1">
        <text>L-glutamyl-tRNA(Gln) + L-glutamine + ATP + H2O = L-glutaminyl-tRNA(Gln) + L-glutamate + ADP + phosphate + H(+)</text>
        <dbReference type="Rhea" id="RHEA:17521"/>
        <dbReference type="Rhea" id="RHEA-COMP:9681"/>
        <dbReference type="Rhea" id="RHEA-COMP:9684"/>
        <dbReference type="ChEBI" id="CHEBI:15377"/>
        <dbReference type="ChEBI" id="CHEBI:15378"/>
        <dbReference type="ChEBI" id="CHEBI:29985"/>
        <dbReference type="ChEBI" id="CHEBI:30616"/>
        <dbReference type="ChEBI" id="CHEBI:43474"/>
        <dbReference type="ChEBI" id="CHEBI:58359"/>
        <dbReference type="ChEBI" id="CHEBI:78520"/>
        <dbReference type="ChEBI" id="CHEBI:78521"/>
        <dbReference type="ChEBI" id="CHEBI:456216"/>
    </reaction>
</comment>
<dbReference type="PaxDb" id="665571-STHERM_c22210"/>
<dbReference type="RefSeq" id="WP_013314986.1">
    <property type="nucleotide sequence ID" value="NC_014484.1"/>
</dbReference>
<keyword evidence="1" id="KW-0436">Ligase</keyword>
<dbReference type="PANTHER" id="PTHR15004">
    <property type="entry name" value="GLUTAMYL-TRNA(GLN) AMIDOTRANSFERASE SUBUNIT C, MITOCHONDRIAL"/>
    <property type="match status" value="1"/>
</dbReference>
<sequence>MQRKELEITAELAALELSEEEFSRLQEEVEQMLHYFETMDELEVEDVPPTTHAFIRKNRLRKDVSIPWENRDVLLENAPEVEDRFIVIPNVL</sequence>
<dbReference type="HAMAP" id="MF_00122">
    <property type="entry name" value="GatC"/>
    <property type="match status" value="1"/>
</dbReference>
<keyword evidence="1" id="KW-0067">ATP-binding</keyword>
<dbReference type="GO" id="GO:0006450">
    <property type="term" value="P:regulation of translational fidelity"/>
    <property type="evidence" value="ECO:0007669"/>
    <property type="project" value="InterPro"/>
</dbReference>
<keyword evidence="2" id="KW-0175">Coiled coil</keyword>
<comment type="similarity">
    <text evidence="1">Belongs to the GatC family.</text>
</comment>
<dbReference type="InterPro" id="IPR003837">
    <property type="entry name" value="GatC"/>
</dbReference>
<keyword evidence="1" id="KW-0648">Protein biosynthesis</keyword>
<dbReference type="Gene3D" id="1.10.20.60">
    <property type="entry name" value="Glu-tRNAGln amidotransferase C subunit, N-terminal domain"/>
    <property type="match status" value="1"/>
</dbReference>
<evidence type="ECO:0000256" key="2">
    <source>
        <dbReference type="SAM" id="Coils"/>
    </source>
</evidence>
<reference evidence="3 4" key="2">
    <citation type="journal article" date="2010" name="J. Bacteriol.">
        <title>Genome sequence of the polysaccharide-degrading, thermophilic anaerobe Spirochaeta thermophila DSM 6192.</title>
        <authorList>
            <person name="Angelov A."/>
            <person name="Liebl S."/>
            <person name="Ballschmiter M."/>
            <person name="Bomeke M."/>
            <person name="Lehmann R."/>
            <person name="Liesegang H."/>
            <person name="Daniel R."/>
            <person name="Liebl W."/>
        </authorList>
    </citation>
    <scope>NUCLEOTIDE SEQUENCE [LARGE SCALE GENOMIC DNA]</scope>
    <source>
        <strain evidence="4">ATCC 49972 / DSM 6192 / RI 19.B1</strain>
    </source>
</reference>
<dbReference type="GO" id="GO:0006412">
    <property type="term" value="P:translation"/>
    <property type="evidence" value="ECO:0007669"/>
    <property type="project" value="UniProtKB-UniRule"/>
</dbReference>
<evidence type="ECO:0000313" key="4">
    <source>
        <dbReference type="Proteomes" id="UP000001296"/>
    </source>
</evidence>
<dbReference type="SUPFAM" id="SSF141000">
    <property type="entry name" value="Glu-tRNAGln amidotransferase C subunit"/>
    <property type="match status" value="1"/>
</dbReference>
<gene>
    <name evidence="1" type="primary">gatC</name>
    <name evidence="3" type="ordered locus">STHERM_c22210</name>
</gene>
<organism evidence="3 4">
    <name type="scientific">Winmispira thermophila (strain ATCC 49972 / DSM 6192 / RI 19.B1)</name>
    <name type="common">Spirochaeta thermophila</name>
    <dbReference type="NCBI Taxonomy" id="665571"/>
    <lineage>
        <taxon>Bacteria</taxon>
        <taxon>Pseudomonadati</taxon>
        <taxon>Spirochaetota</taxon>
        <taxon>Spirochaetia</taxon>
        <taxon>Winmispirales</taxon>
        <taxon>Winmispiraceae</taxon>
        <taxon>Winmispira</taxon>
    </lineage>
</organism>
<proteinExistence type="inferred from homology"/>
<dbReference type="PANTHER" id="PTHR15004:SF0">
    <property type="entry name" value="GLUTAMYL-TRNA(GLN) AMIDOTRANSFERASE SUBUNIT C, MITOCHONDRIAL"/>
    <property type="match status" value="1"/>
</dbReference>
<comment type="function">
    <text evidence="1">Allows the formation of correctly charged Asn-tRNA(Asn) or Gln-tRNA(Gln) through the transamidation of misacylated Asp-tRNA(Asn) or Glu-tRNA(Gln) in organisms which lack either or both of asparaginyl-tRNA or glutaminyl-tRNA synthetases. The reaction takes place in the presence of glutamine and ATP through an activated phospho-Asp-tRNA(Asn) or phospho-Glu-tRNA(Gln).</text>
</comment>
<reference key="1">
    <citation type="submission" date="2009-08" db="EMBL/GenBank/DDBJ databases">
        <title>The genome sequence of Spirochaeta thermophila DSM6192.</title>
        <authorList>
            <person name="Angelov A."/>
            <person name="Mientus M."/>
            <person name="Wittenberg S."/>
            <person name="Lehmann R."/>
            <person name="Liesegang H."/>
            <person name="Daniel R."/>
            <person name="Liebl W."/>
        </authorList>
    </citation>
    <scope>NUCLEOTIDE SEQUENCE</scope>
    <source>
        <strain>DSM 6192</strain>
    </source>
</reference>
<dbReference type="EMBL" id="CP001698">
    <property type="protein sequence ID" value="ADN03148.1"/>
    <property type="molecule type" value="Genomic_DNA"/>
</dbReference>
<name>E0RRP4_WINT6</name>
<dbReference type="GO" id="GO:0005524">
    <property type="term" value="F:ATP binding"/>
    <property type="evidence" value="ECO:0007669"/>
    <property type="project" value="UniProtKB-KW"/>
</dbReference>
<evidence type="ECO:0000256" key="1">
    <source>
        <dbReference type="HAMAP-Rule" id="MF_00122"/>
    </source>
</evidence>
<comment type="catalytic activity">
    <reaction evidence="1">
        <text>L-aspartyl-tRNA(Asn) + L-glutamine + ATP + H2O = L-asparaginyl-tRNA(Asn) + L-glutamate + ADP + phosphate + 2 H(+)</text>
        <dbReference type="Rhea" id="RHEA:14513"/>
        <dbReference type="Rhea" id="RHEA-COMP:9674"/>
        <dbReference type="Rhea" id="RHEA-COMP:9677"/>
        <dbReference type="ChEBI" id="CHEBI:15377"/>
        <dbReference type="ChEBI" id="CHEBI:15378"/>
        <dbReference type="ChEBI" id="CHEBI:29985"/>
        <dbReference type="ChEBI" id="CHEBI:30616"/>
        <dbReference type="ChEBI" id="CHEBI:43474"/>
        <dbReference type="ChEBI" id="CHEBI:58359"/>
        <dbReference type="ChEBI" id="CHEBI:78515"/>
        <dbReference type="ChEBI" id="CHEBI:78516"/>
        <dbReference type="ChEBI" id="CHEBI:456216"/>
    </reaction>
</comment>
<dbReference type="InterPro" id="IPR036113">
    <property type="entry name" value="Asp/Glu-ADT_sf_sub_c"/>
</dbReference>
<keyword evidence="1" id="KW-0547">Nucleotide-binding</keyword>
<dbReference type="eggNOG" id="COG0721">
    <property type="taxonomic scope" value="Bacteria"/>
</dbReference>
<dbReference type="GO" id="GO:0050566">
    <property type="term" value="F:asparaginyl-tRNA synthase (glutamine-hydrolyzing) activity"/>
    <property type="evidence" value="ECO:0007669"/>
    <property type="project" value="RHEA"/>
</dbReference>
<dbReference type="NCBIfam" id="TIGR00135">
    <property type="entry name" value="gatC"/>
    <property type="match status" value="1"/>
</dbReference>
<comment type="subunit">
    <text evidence="1">Heterotrimer of A, B and C subunits.</text>
</comment>
<dbReference type="GO" id="GO:0050567">
    <property type="term" value="F:glutaminyl-tRNA synthase (glutamine-hydrolyzing) activity"/>
    <property type="evidence" value="ECO:0007669"/>
    <property type="project" value="UniProtKB-UniRule"/>
</dbReference>
<dbReference type="EC" id="6.3.5.-" evidence="1"/>
<accession>E0RRP4</accession>
<dbReference type="Pfam" id="PF02686">
    <property type="entry name" value="GatC"/>
    <property type="match status" value="1"/>
</dbReference>
<dbReference type="GO" id="GO:0070681">
    <property type="term" value="P:glutaminyl-tRNAGln biosynthesis via transamidation"/>
    <property type="evidence" value="ECO:0007669"/>
    <property type="project" value="TreeGrafter"/>
</dbReference>
<evidence type="ECO:0000313" key="3">
    <source>
        <dbReference type="EMBL" id="ADN03148.1"/>
    </source>
</evidence>
<protein>
    <recommendedName>
        <fullName evidence="1">Aspartyl/glutamyl-tRNA(Asn/Gln) amidotransferase subunit C</fullName>
        <shortName evidence="1">Asp/Glu-ADT subunit C</shortName>
        <ecNumber evidence="1">6.3.5.-</ecNumber>
    </recommendedName>
</protein>
<dbReference type="AlphaFoldDB" id="E0RRP4"/>
<dbReference type="HOGENOM" id="CLU_105899_2_2_12"/>
<dbReference type="KEGG" id="sta:STHERM_c22210"/>
<feature type="coiled-coil region" evidence="2">
    <location>
        <begin position="8"/>
        <end position="35"/>
    </location>
</feature>